<evidence type="ECO:0000256" key="1">
    <source>
        <dbReference type="ARBA" id="ARBA00004448"/>
    </source>
</evidence>
<dbReference type="EMBL" id="MBFR01000268">
    <property type="protein sequence ID" value="PVU90252.1"/>
    <property type="molecule type" value="Genomic_DNA"/>
</dbReference>
<keyword evidence="7 9" id="KW-0496">Mitochondrion</keyword>
<dbReference type="GO" id="GO:0005743">
    <property type="term" value="C:mitochondrial inner membrane"/>
    <property type="evidence" value="ECO:0007669"/>
    <property type="project" value="UniProtKB-SubCell"/>
</dbReference>
<dbReference type="Proteomes" id="UP000245383">
    <property type="component" value="Unassembled WGS sequence"/>
</dbReference>
<evidence type="ECO:0000256" key="3">
    <source>
        <dbReference type="ARBA" id="ARBA00022448"/>
    </source>
</evidence>
<name>A0A2T9YD37_9FUNG</name>
<dbReference type="AlphaFoldDB" id="A0A2T9YD37"/>
<comment type="caution">
    <text evidence="10">The sequence shown here is derived from an EMBL/GenBank/DDBJ whole genome shotgun (WGS) entry which is preliminary data.</text>
</comment>
<proteinExistence type="inferred from homology"/>
<evidence type="ECO:0000256" key="5">
    <source>
        <dbReference type="ARBA" id="ARBA00022792"/>
    </source>
</evidence>
<dbReference type="GO" id="GO:0006850">
    <property type="term" value="P:pyruvate import into mitochondria"/>
    <property type="evidence" value="ECO:0007669"/>
    <property type="project" value="InterPro"/>
</dbReference>
<evidence type="ECO:0000256" key="4">
    <source>
        <dbReference type="ARBA" id="ARBA00022692"/>
    </source>
</evidence>
<protein>
    <recommendedName>
        <fullName evidence="9">Mitochondrial pyruvate carrier</fullName>
    </recommendedName>
</protein>
<reference evidence="10 11" key="1">
    <citation type="journal article" date="2018" name="MBio">
        <title>Comparative Genomics Reveals the Core Gene Toolbox for the Fungus-Insect Symbiosis.</title>
        <authorList>
            <person name="Wang Y."/>
            <person name="Stata M."/>
            <person name="Wang W."/>
            <person name="Stajich J.E."/>
            <person name="White M.M."/>
            <person name="Moncalvo J.M."/>
        </authorList>
    </citation>
    <scope>NUCLEOTIDE SEQUENCE [LARGE SCALE GENOMIC DNA]</scope>
    <source>
        <strain evidence="10 11">SWE-8-4</strain>
    </source>
</reference>
<keyword evidence="6" id="KW-1133">Transmembrane helix</keyword>
<evidence type="ECO:0000313" key="10">
    <source>
        <dbReference type="EMBL" id="PVU90252.1"/>
    </source>
</evidence>
<keyword evidence="3 9" id="KW-0813">Transport</keyword>
<dbReference type="PANTHER" id="PTHR14154">
    <property type="entry name" value="UPF0041 BRAIN PROTEIN 44-RELATED"/>
    <property type="match status" value="1"/>
</dbReference>
<dbReference type="Pfam" id="PF03650">
    <property type="entry name" value="MPC"/>
    <property type="match status" value="1"/>
</dbReference>
<dbReference type="OrthoDB" id="869189at2759"/>
<dbReference type="InterPro" id="IPR005336">
    <property type="entry name" value="MPC"/>
</dbReference>
<evidence type="ECO:0000256" key="6">
    <source>
        <dbReference type="ARBA" id="ARBA00022989"/>
    </source>
</evidence>
<keyword evidence="8" id="KW-0472">Membrane</keyword>
<keyword evidence="5 9" id="KW-0999">Mitochondrion inner membrane</keyword>
<organism evidence="10 11">
    <name type="scientific">Smittium simulii</name>
    <dbReference type="NCBI Taxonomy" id="133385"/>
    <lineage>
        <taxon>Eukaryota</taxon>
        <taxon>Fungi</taxon>
        <taxon>Fungi incertae sedis</taxon>
        <taxon>Zoopagomycota</taxon>
        <taxon>Kickxellomycotina</taxon>
        <taxon>Harpellomycetes</taxon>
        <taxon>Harpellales</taxon>
        <taxon>Legeriomycetaceae</taxon>
        <taxon>Smittium</taxon>
    </lineage>
</organism>
<evidence type="ECO:0000256" key="9">
    <source>
        <dbReference type="RuleBase" id="RU363100"/>
    </source>
</evidence>
<sequence length="109" mass="12357">MSAAGSRFQRLWNSPIGPKTVHFWAPMMKWSLVIAGLGDLKRPIDKISLNQQAILAVSGFIWTRWCFIIKPKNIPLAAVNFFVGVTASVQLFRVMKFQLEQKKVQVALQ</sequence>
<gene>
    <name evidence="10" type="ORF">BB561_004961</name>
</gene>
<dbReference type="STRING" id="133385.A0A2T9YD37"/>
<comment type="function">
    <text evidence="9">Mediates the uptake of pyruvate into mitochondria.</text>
</comment>
<comment type="subcellular location">
    <subcellularLocation>
        <location evidence="1 9">Mitochondrion inner membrane</location>
        <topology evidence="1 9">Multi-pass membrane protein</topology>
    </subcellularLocation>
</comment>
<evidence type="ECO:0000256" key="2">
    <source>
        <dbReference type="ARBA" id="ARBA00006416"/>
    </source>
</evidence>
<accession>A0A2T9YD37</accession>
<evidence type="ECO:0000256" key="7">
    <source>
        <dbReference type="ARBA" id="ARBA00023128"/>
    </source>
</evidence>
<comment type="similarity">
    <text evidence="2 9">Belongs to the mitochondrial pyruvate carrier (MPC) (TC 2.A.105) family.</text>
</comment>
<keyword evidence="11" id="KW-1185">Reference proteome</keyword>
<evidence type="ECO:0000256" key="8">
    <source>
        <dbReference type="ARBA" id="ARBA00023136"/>
    </source>
</evidence>
<evidence type="ECO:0000313" key="11">
    <source>
        <dbReference type="Proteomes" id="UP000245383"/>
    </source>
</evidence>
<keyword evidence="4" id="KW-0812">Transmembrane</keyword>